<dbReference type="EMBL" id="PIPT01000005">
    <property type="protein sequence ID" value="RUO47722.1"/>
    <property type="molecule type" value="Genomic_DNA"/>
</dbReference>
<dbReference type="CDD" id="cd01129">
    <property type="entry name" value="PulE-GspE-like"/>
    <property type="match status" value="1"/>
</dbReference>
<dbReference type="InterPro" id="IPR027417">
    <property type="entry name" value="P-loop_NTPase"/>
</dbReference>
<dbReference type="InterPro" id="IPR001482">
    <property type="entry name" value="T2SS/T4SS_dom"/>
</dbReference>
<evidence type="ECO:0000256" key="2">
    <source>
        <dbReference type="ARBA" id="ARBA00022741"/>
    </source>
</evidence>
<evidence type="ECO:0000259" key="4">
    <source>
        <dbReference type="Pfam" id="PF00437"/>
    </source>
</evidence>
<dbReference type="Gene3D" id="3.40.50.300">
    <property type="entry name" value="P-loop containing nucleotide triphosphate hydrolases"/>
    <property type="match status" value="1"/>
</dbReference>
<dbReference type="SUPFAM" id="SSF52540">
    <property type="entry name" value="P-loop containing nucleoside triphosphate hydrolases"/>
    <property type="match status" value="1"/>
</dbReference>
<keyword evidence="2" id="KW-0547">Nucleotide-binding</keyword>
<reference evidence="6" key="1">
    <citation type="journal article" date="2018" name="Front. Microbiol.">
        <title>Genome-Based Analysis Reveals the Taxonomy and Diversity of the Family Idiomarinaceae.</title>
        <authorList>
            <person name="Liu Y."/>
            <person name="Lai Q."/>
            <person name="Shao Z."/>
        </authorList>
    </citation>
    <scope>NUCLEOTIDE SEQUENCE [LARGE SCALE GENOMIC DNA]</scope>
    <source>
        <strain evidence="6">SW15</strain>
    </source>
</reference>
<comment type="similarity">
    <text evidence="1">Belongs to the GSP E family.</text>
</comment>
<name>A0A432XGH8_9GAMM</name>
<evidence type="ECO:0000256" key="1">
    <source>
        <dbReference type="ARBA" id="ARBA00006611"/>
    </source>
</evidence>
<dbReference type="Proteomes" id="UP000286678">
    <property type="component" value="Unassembled WGS sequence"/>
</dbReference>
<sequence length="476" mass="53162">MVMRYITTAEWQAATIDENYLQECSALTEHATDAGTAVVVTSEGYLIASPDSWRTNSMALLRMQEELQARNLFRQQLLGDARDIRSFLHDAEALLTQRTQQQHEQAFDRTRAQQALEDLVTQALLLQASDIHLVFDHRQANLAFRVHGRLVGHIERPREILVAAIAAALNTSSDDFHELFDEQRLSSASINVVVMLDNEPQRIRLRVQKSPTRNGFAVTMRVQLERQQILRLQDLGVAATLIAQLHLLLEQPRGMLLIAGPTGQGKTTTLAALNLLIPPDHKIISLEDPIEIIQPHIEQKPVIAEHPELNFANMVKVALREDPDVISISEIRDSKTAQAAYTAALTGHLVTATVHAHDCFGVLQRLNDLGLSNDMLAQPGVVRGVLAQRLVKQDCSYCRDDVRSHDTPCPHCRGTKVGKRKFVGEYLDVDASLRQALRSNRMDEYRAELMGGGWKTLDEQLQGATECQTSDHLTTA</sequence>
<keyword evidence="6" id="KW-1185">Reference proteome</keyword>
<dbReference type="PANTHER" id="PTHR30258:SF2">
    <property type="entry name" value="COMG OPERON PROTEIN 1"/>
    <property type="match status" value="1"/>
</dbReference>
<dbReference type="AlphaFoldDB" id="A0A432XGH8"/>
<dbReference type="GO" id="GO:0005524">
    <property type="term" value="F:ATP binding"/>
    <property type="evidence" value="ECO:0007669"/>
    <property type="project" value="UniProtKB-KW"/>
</dbReference>
<dbReference type="GO" id="GO:0016887">
    <property type="term" value="F:ATP hydrolysis activity"/>
    <property type="evidence" value="ECO:0007669"/>
    <property type="project" value="TreeGrafter"/>
</dbReference>
<dbReference type="Pfam" id="PF00437">
    <property type="entry name" value="T2SSE"/>
    <property type="match status" value="1"/>
</dbReference>
<accession>A0A432XGH8</accession>
<keyword evidence="3" id="KW-0067">ATP-binding</keyword>
<organism evidence="5 6">
    <name type="scientific">Pseudidiomarina aquimaris</name>
    <dbReference type="NCBI Taxonomy" id="641841"/>
    <lineage>
        <taxon>Bacteria</taxon>
        <taxon>Pseudomonadati</taxon>
        <taxon>Pseudomonadota</taxon>
        <taxon>Gammaproteobacteria</taxon>
        <taxon>Alteromonadales</taxon>
        <taxon>Idiomarinaceae</taxon>
        <taxon>Pseudidiomarina</taxon>
    </lineage>
</organism>
<evidence type="ECO:0000313" key="6">
    <source>
        <dbReference type="Proteomes" id="UP000286678"/>
    </source>
</evidence>
<dbReference type="GO" id="GO:0005886">
    <property type="term" value="C:plasma membrane"/>
    <property type="evidence" value="ECO:0007669"/>
    <property type="project" value="TreeGrafter"/>
</dbReference>
<protein>
    <recommendedName>
        <fullName evidence="4">Bacterial type II secretion system protein E domain-containing protein</fullName>
    </recommendedName>
</protein>
<evidence type="ECO:0000256" key="3">
    <source>
        <dbReference type="ARBA" id="ARBA00022840"/>
    </source>
</evidence>
<dbReference type="Gene3D" id="3.30.450.90">
    <property type="match status" value="1"/>
</dbReference>
<dbReference type="PANTHER" id="PTHR30258">
    <property type="entry name" value="TYPE II SECRETION SYSTEM PROTEIN GSPE-RELATED"/>
    <property type="match status" value="1"/>
</dbReference>
<evidence type="ECO:0000313" key="5">
    <source>
        <dbReference type="EMBL" id="RUO47722.1"/>
    </source>
</evidence>
<comment type="caution">
    <text evidence="5">The sequence shown here is derived from an EMBL/GenBank/DDBJ whole genome shotgun (WGS) entry which is preliminary data.</text>
</comment>
<gene>
    <name evidence="5" type="ORF">CWE21_07710</name>
</gene>
<feature type="domain" description="Bacterial type II secretion system protein E" evidence="4">
    <location>
        <begin position="113"/>
        <end position="444"/>
    </location>
</feature>
<proteinExistence type="inferred from homology"/>